<dbReference type="InterPro" id="IPR036388">
    <property type="entry name" value="WH-like_DNA-bd_sf"/>
</dbReference>
<name>Q21QA3_ALBFT</name>
<keyword evidence="4" id="KW-0614">Plasmid</keyword>
<evidence type="ECO:0000313" key="5">
    <source>
        <dbReference type="Proteomes" id="UP000008332"/>
    </source>
</evidence>
<dbReference type="SUPFAM" id="SSF46785">
    <property type="entry name" value="Winged helix' DNA-binding domain"/>
    <property type="match status" value="1"/>
</dbReference>
<dbReference type="GO" id="GO:0003887">
    <property type="term" value="F:DNA-directed DNA polymerase activity"/>
    <property type="evidence" value="ECO:0007669"/>
    <property type="project" value="InterPro"/>
</dbReference>
<dbReference type="Gene3D" id="1.10.10.10">
    <property type="entry name" value="Winged helix-like DNA-binding domain superfamily/Winged helix DNA-binding domain"/>
    <property type="match status" value="1"/>
</dbReference>
<sequence length="505" mass="57385">MKKQDKPAIDRPDPDFETRSRAQDQPSLFATEDLIIPDGIRSYRKAVSAIHVVPVNSSHTLHTSKLFDACILIAQLDFKLRPRDQVARIKTERISITFETRITDLVRLAGIPGKNYKRIYEDLDFLFEMILKWNVLDEDAAVAFEMKSHFFTMLGIGVGHKRGAIRFSFHPDVMDIVLEPSNWATLSLKAMDGLGTLPSYALYQQTFRYLGTTAKCTASLPTETWIDLLLGPSRYVKTDPATGKKTVTSYGDFKRRVLNDAITRVNEAKALNYTLRLDEKRAGNRVSKLQFFFIPKKQASLGLPLTWPEDGLKLLTNMGFSEAEINDMSQSDSYEVIAESLTRLKAAEVRARERGKPITSRKAYFSGILSRVSQGATGADLEIDRVEEEVRIQAEAKADKERQERQREAFEKHQSDVSTQRLFAMDANLRDALFARFEGTPEGKKARVFIDKGWTPRNTPAVASFKNWLKESNNEVYLSLLQEPEDRSFDSWVAWRLEALANQSP</sequence>
<dbReference type="Proteomes" id="UP000008332">
    <property type="component" value="Plasmid unnamed1"/>
</dbReference>
<dbReference type="AlphaFoldDB" id="Q21QA3"/>
<dbReference type="Pfam" id="PF21205">
    <property type="entry name" value="Rep3_C"/>
    <property type="match status" value="1"/>
</dbReference>
<comment type="similarity">
    <text evidence="1">Belongs to the initiator RepB protein family.</text>
</comment>
<dbReference type="OrthoDB" id="8881534at2"/>
<dbReference type="InterPro" id="IPR036390">
    <property type="entry name" value="WH_DNA-bd_sf"/>
</dbReference>
<dbReference type="EMBL" id="CP000268">
    <property type="protein sequence ID" value="ABD72042.1"/>
    <property type="molecule type" value="Genomic_DNA"/>
</dbReference>
<dbReference type="KEGG" id="rfr:Rfer_4356"/>
<dbReference type="RefSeq" id="WP_011458697.1">
    <property type="nucleotide sequence ID" value="NC_007901.1"/>
</dbReference>
<evidence type="ECO:0000313" key="4">
    <source>
        <dbReference type="EMBL" id="ABD72042.1"/>
    </source>
</evidence>
<feature type="region of interest" description="Disordered" evidence="2">
    <location>
        <begin position="1"/>
        <end position="22"/>
    </location>
</feature>
<accession>Q21QA3</accession>
<dbReference type="InterPro" id="IPR000525">
    <property type="entry name" value="Initiator_Rep_WH1"/>
</dbReference>
<feature type="region of interest" description="Disordered" evidence="2">
    <location>
        <begin position="395"/>
        <end position="414"/>
    </location>
</feature>
<dbReference type="HOGENOM" id="CLU_539542_0_0_4"/>
<evidence type="ECO:0000259" key="3">
    <source>
        <dbReference type="Pfam" id="PF01051"/>
    </source>
</evidence>
<evidence type="ECO:0000256" key="1">
    <source>
        <dbReference type="ARBA" id="ARBA00038283"/>
    </source>
</evidence>
<evidence type="ECO:0000256" key="2">
    <source>
        <dbReference type="SAM" id="MobiDB-lite"/>
    </source>
</evidence>
<gene>
    <name evidence="4" type="ordered locus">Rfer_4356</name>
</gene>
<dbReference type="GO" id="GO:0006270">
    <property type="term" value="P:DNA replication initiation"/>
    <property type="evidence" value="ECO:0007669"/>
    <property type="project" value="InterPro"/>
</dbReference>
<geneLocation type="plasmid" evidence="5">
    <name>pDSM15236</name>
</geneLocation>
<dbReference type="eggNOG" id="COG5527">
    <property type="taxonomic scope" value="Bacteria"/>
</dbReference>
<dbReference type="Pfam" id="PF01051">
    <property type="entry name" value="Rep3_N"/>
    <property type="match status" value="1"/>
</dbReference>
<feature type="domain" description="Initiator Rep protein WH1" evidence="3">
    <location>
        <begin position="60"/>
        <end position="204"/>
    </location>
</feature>
<keyword evidence="5" id="KW-1185">Reference proteome</keyword>
<organism evidence="4 5">
    <name type="scientific">Albidiferax ferrireducens (strain ATCC BAA-621 / DSM 15236 / T118)</name>
    <name type="common">Rhodoferax ferrireducens</name>
    <dbReference type="NCBI Taxonomy" id="338969"/>
    <lineage>
        <taxon>Bacteria</taxon>
        <taxon>Pseudomonadati</taxon>
        <taxon>Pseudomonadota</taxon>
        <taxon>Betaproteobacteria</taxon>
        <taxon>Burkholderiales</taxon>
        <taxon>Comamonadaceae</taxon>
        <taxon>Rhodoferax</taxon>
    </lineage>
</organism>
<proteinExistence type="inferred from homology"/>
<protein>
    <recommendedName>
        <fullName evidence="3">Initiator Rep protein WH1 domain-containing protein</fullName>
    </recommendedName>
</protein>
<reference evidence="5" key="1">
    <citation type="submission" date="2006-02" db="EMBL/GenBank/DDBJ databases">
        <title>Complete sequence of plasmid 1 of Rhodoferax ferrireducens DSM 15236.</title>
        <authorList>
            <person name="Copeland A."/>
            <person name="Lucas S."/>
            <person name="Lapidus A."/>
            <person name="Barry K."/>
            <person name="Detter J.C."/>
            <person name="Glavina del Rio T."/>
            <person name="Hammon N."/>
            <person name="Israni S."/>
            <person name="Pitluck S."/>
            <person name="Brettin T."/>
            <person name="Bruce D."/>
            <person name="Han C."/>
            <person name="Tapia R."/>
            <person name="Gilna P."/>
            <person name="Kiss H."/>
            <person name="Schmutz J."/>
            <person name="Larimer F."/>
            <person name="Land M."/>
            <person name="Kyrpides N."/>
            <person name="Ivanova N."/>
            <person name="Richardson P."/>
        </authorList>
    </citation>
    <scope>NUCLEOTIDE SEQUENCE [LARGE SCALE GENOMIC DNA]</scope>
    <source>
        <strain evidence="5">ATCC BAA-621 / DSM 15236 / T118</strain>
        <plasmid evidence="5">Plasmid pDSM15236</plasmid>
    </source>
</reference>